<dbReference type="RefSeq" id="WP_004811492.1">
    <property type="nucleotide sequence ID" value="NZ_KB849446.1"/>
</dbReference>
<protein>
    <submittedName>
        <fullName evidence="2">Uncharacterized protein</fullName>
    </submittedName>
</protein>
<dbReference type="EMBL" id="APPI01000003">
    <property type="protein sequence ID" value="ENV14730.1"/>
    <property type="molecule type" value="Genomic_DNA"/>
</dbReference>
<dbReference type="AlphaFoldDB" id="N8Y5X6"/>
<evidence type="ECO:0000313" key="3">
    <source>
        <dbReference type="Proteomes" id="UP000018438"/>
    </source>
</evidence>
<keyword evidence="3" id="KW-1185">Reference proteome</keyword>
<evidence type="ECO:0000256" key="1">
    <source>
        <dbReference type="SAM" id="MobiDB-lite"/>
    </source>
</evidence>
<comment type="caution">
    <text evidence="2">The sequence shown here is derived from an EMBL/GenBank/DDBJ whole genome shotgun (WGS) entry which is preliminary data.</text>
</comment>
<dbReference type="HOGENOM" id="CLU_2165522_0_0_6"/>
<feature type="compositionally biased region" description="Basic and acidic residues" evidence="1">
    <location>
        <begin position="91"/>
        <end position="101"/>
    </location>
</feature>
<sequence length="110" mass="12357">MRLSRLVLALHSMVAIRTFDIDQAPSFGAQGDSMTRVLILGMGLGINKALLRSVAAEIQENCPGLSIQQVEEQTLKSMGLMSSCYYRDSIKDRHSNDDWRGRGNRRKVFK</sequence>
<dbReference type="Proteomes" id="UP000018438">
    <property type="component" value="Unassembled WGS sequence"/>
</dbReference>
<gene>
    <name evidence="2" type="ORF">F965_00076</name>
</gene>
<organism evidence="2 3">
    <name type="scientific">Acinetobacter schindleri NIPH 900</name>
    <dbReference type="NCBI Taxonomy" id="1217675"/>
    <lineage>
        <taxon>Bacteria</taxon>
        <taxon>Pseudomonadati</taxon>
        <taxon>Pseudomonadota</taxon>
        <taxon>Gammaproteobacteria</taxon>
        <taxon>Moraxellales</taxon>
        <taxon>Moraxellaceae</taxon>
        <taxon>Acinetobacter</taxon>
    </lineage>
</organism>
<feature type="region of interest" description="Disordered" evidence="1">
    <location>
        <begin position="91"/>
        <end position="110"/>
    </location>
</feature>
<reference evidence="2 3" key="1">
    <citation type="submission" date="2013-02" db="EMBL/GenBank/DDBJ databases">
        <title>The Genome Sequence of Acinetobacter schindleri NIPH 900.</title>
        <authorList>
            <consortium name="The Broad Institute Genome Sequencing Platform"/>
            <consortium name="The Broad Institute Genome Sequencing Center for Infectious Disease"/>
            <person name="Cerqueira G."/>
            <person name="Feldgarden M."/>
            <person name="Courvalin P."/>
            <person name="Perichon B."/>
            <person name="Grillot-Courvalin C."/>
            <person name="Clermont D."/>
            <person name="Rocha E."/>
            <person name="Yoon E.-J."/>
            <person name="Nemec A."/>
            <person name="Walker B."/>
            <person name="Young S.K."/>
            <person name="Zeng Q."/>
            <person name="Gargeya S."/>
            <person name="Fitzgerald M."/>
            <person name="Haas B."/>
            <person name="Abouelleil A."/>
            <person name="Alvarado L."/>
            <person name="Arachchi H.M."/>
            <person name="Berlin A.M."/>
            <person name="Chapman S.B."/>
            <person name="Dewar J."/>
            <person name="Goldberg J."/>
            <person name="Griggs A."/>
            <person name="Gujja S."/>
            <person name="Hansen M."/>
            <person name="Howarth C."/>
            <person name="Imamovic A."/>
            <person name="Larimer J."/>
            <person name="McCowan C."/>
            <person name="Murphy C."/>
            <person name="Neiman D."/>
            <person name="Pearson M."/>
            <person name="Priest M."/>
            <person name="Roberts A."/>
            <person name="Saif S."/>
            <person name="Shea T."/>
            <person name="Sisk P."/>
            <person name="Sykes S."/>
            <person name="Wortman J."/>
            <person name="Nusbaum C."/>
            <person name="Birren B."/>
        </authorList>
    </citation>
    <scope>NUCLEOTIDE SEQUENCE [LARGE SCALE GENOMIC DNA]</scope>
    <source>
        <strain evidence="2 3">NIPH 900</strain>
    </source>
</reference>
<name>N8Y5X6_9GAMM</name>
<accession>N8Y5X6</accession>
<evidence type="ECO:0000313" key="2">
    <source>
        <dbReference type="EMBL" id="ENV14730.1"/>
    </source>
</evidence>
<proteinExistence type="predicted"/>